<dbReference type="InterPro" id="IPR011006">
    <property type="entry name" value="CheY-like_superfamily"/>
</dbReference>
<evidence type="ECO:0000256" key="1">
    <source>
        <dbReference type="PROSITE-ProRule" id="PRU00169"/>
    </source>
</evidence>
<feature type="domain" description="Response regulatory" evidence="2">
    <location>
        <begin position="18"/>
        <end position="133"/>
    </location>
</feature>
<dbReference type="AlphaFoldDB" id="A0A223NWT6"/>
<dbReference type="InterPro" id="IPR046947">
    <property type="entry name" value="LytR-like"/>
</dbReference>
<reference evidence="4 5" key="1">
    <citation type="submission" date="2017-08" db="EMBL/GenBank/DDBJ databases">
        <title>Complete genome sequence of Mucilaginibacter sp. strain BJC16-A31.</title>
        <authorList>
            <consortium name="Henan University of Science and Technology"/>
            <person name="You X."/>
        </authorList>
    </citation>
    <scope>NUCLEOTIDE SEQUENCE [LARGE SCALE GENOMIC DNA]</scope>
    <source>
        <strain evidence="4 5">BJC16-A31</strain>
    </source>
</reference>
<gene>
    <name evidence="4" type="ORF">MuYL_2452</name>
</gene>
<dbReference type="KEGG" id="muc:MuYL_2452"/>
<dbReference type="SMART" id="SM00448">
    <property type="entry name" value="REC"/>
    <property type="match status" value="1"/>
</dbReference>
<dbReference type="Pfam" id="PF04397">
    <property type="entry name" value="LytTR"/>
    <property type="match status" value="1"/>
</dbReference>
<keyword evidence="1" id="KW-0597">Phosphoprotein</keyword>
<organism evidence="4 5">
    <name type="scientific">Mucilaginibacter xinganensis</name>
    <dbReference type="NCBI Taxonomy" id="1234841"/>
    <lineage>
        <taxon>Bacteria</taxon>
        <taxon>Pseudomonadati</taxon>
        <taxon>Bacteroidota</taxon>
        <taxon>Sphingobacteriia</taxon>
        <taxon>Sphingobacteriales</taxon>
        <taxon>Sphingobacteriaceae</taxon>
        <taxon>Mucilaginibacter</taxon>
    </lineage>
</organism>
<dbReference type="Pfam" id="PF00072">
    <property type="entry name" value="Response_reg"/>
    <property type="match status" value="1"/>
</dbReference>
<protein>
    <recommendedName>
        <fullName evidence="6">DNA-binding response regulator</fullName>
    </recommendedName>
</protein>
<feature type="modified residue" description="4-aspartylphosphate" evidence="1">
    <location>
        <position position="69"/>
    </location>
</feature>
<evidence type="ECO:0008006" key="6">
    <source>
        <dbReference type="Google" id="ProtNLM"/>
    </source>
</evidence>
<dbReference type="SUPFAM" id="SSF52172">
    <property type="entry name" value="CheY-like"/>
    <property type="match status" value="1"/>
</dbReference>
<name>A0A223NWT6_9SPHI</name>
<evidence type="ECO:0000313" key="4">
    <source>
        <dbReference type="EMBL" id="ASU34339.1"/>
    </source>
</evidence>
<dbReference type="Gene3D" id="2.40.50.1020">
    <property type="entry name" value="LytTr DNA-binding domain"/>
    <property type="match status" value="1"/>
</dbReference>
<dbReference type="PANTHER" id="PTHR37299:SF1">
    <property type="entry name" value="STAGE 0 SPORULATION PROTEIN A HOMOLOG"/>
    <property type="match status" value="1"/>
</dbReference>
<dbReference type="PROSITE" id="PS50110">
    <property type="entry name" value="RESPONSE_REGULATORY"/>
    <property type="match status" value="1"/>
</dbReference>
<dbReference type="GO" id="GO:0003677">
    <property type="term" value="F:DNA binding"/>
    <property type="evidence" value="ECO:0007669"/>
    <property type="project" value="InterPro"/>
</dbReference>
<dbReference type="PROSITE" id="PS50930">
    <property type="entry name" value="HTH_LYTTR"/>
    <property type="match status" value="1"/>
</dbReference>
<evidence type="ECO:0000259" key="3">
    <source>
        <dbReference type="PROSITE" id="PS50930"/>
    </source>
</evidence>
<evidence type="ECO:0000259" key="2">
    <source>
        <dbReference type="PROSITE" id="PS50110"/>
    </source>
</evidence>
<dbReference type="GO" id="GO:0000156">
    <property type="term" value="F:phosphorelay response regulator activity"/>
    <property type="evidence" value="ECO:0007669"/>
    <property type="project" value="InterPro"/>
</dbReference>
<proteinExistence type="predicted"/>
<dbReference type="InterPro" id="IPR007492">
    <property type="entry name" value="LytTR_DNA-bd_dom"/>
</dbReference>
<accession>A0A223NWT6</accession>
<feature type="domain" description="HTH LytTR-type" evidence="3">
    <location>
        <begin position="148"/>
        <end position="246"/>
    </location>
</feature>
<keyword evidence="5" id="KW-1185">Reference proteome</keyword>
<evidence type="ECO:0000313" key="5">
    <source>
        <dbReference type="Proteomes" id="UP000215002"/>
    </source>
</evidence>
<dbReference type="Proteomes" id="UP000215002">
    <property type="component" value="Chromosome"/>
</dbReference>
<dbReference type="InterPro" id="IPR001789">
    <property type="entry name" value="Sig_transdc_resp-reg_receiver"/>
</dbReference>
<sequence length="248" mass="28423">MHQKAFRRTLVIMEHVLNCLVIDDDPEVNTYVCELVSQTPFLQLTGSYDNAPAALHDLETGTVDLLILDINLPGIDGVTFARTLKDSGRPGPRVILISGSREYAVDGYKVDAVDYLVKPFLYEDFFRAVAKVRSMMSQPKAVPGDDHLFLKVEHELVRVNIGEIRYIESFKDYVKVFTGDKMITALSTLKAMEERVAGHRFMRIHRSFIVNLDKIDSIQHLTVRFGKTIIPVTEQYREVFRAEFRDWL</sequence>
<dbReference type="SMART" id="SM00850">
    <property type="entry name" value="LytTR"/>
    <property type="match status" value="1"/>
</dbReference>
<dbReference type="Gene3D" id="3.40.50.2300">
    <property type="match status" value="1"/>
</dbReference>
<dbReference type="EMBL" id="CP022743">
    <property type="protein sequence ID" value="ASU34339.1"/>
    <property type="molecule type" value="Genomic_DNA"/>
</dbReference>
<dbReference type="PANTHER" id="PTHR37299">
    <property type="entry name" value="TRANSCRIPTIONAL REGULATOR-RELATED"/>
    <property type="match status" value="1"/>
</dbReference>